<evidence type="ECO:0000313" key="3">
    <source>
        <dbReference type="Proteomes" id="UP000750711"/>
    </source>
</evidence>
<reference evidence="2" key="1">
    <citation type="submission" date="2021-03" db="EMBL/GenBank/DDBJ databases">
        <title>Comparative genomics and phylogenomic investigation of the class Geoglossomycetes provide insights into ecological specialization and systematics.</title>
        <authorList>
            <person name="Melie T."/>
            <person name="Pirro S."/>
            <person name="Miller A.N."/>
            <person name="Quandt A."/>
        </authorList>
    </citation>
    <scope>NUCLEOTIDE SEQUENCE</scope>
    <source>
        <strain evidence="2">CAQ_001_2017</strain>
    </source>
</reference>
<dbReference type="AlphaFoldDB" id="A0A9P8L3A3"/>
<dbReference type="EMBL" id="JAGHQM010003758">
    <property type="protein sequence ID" value="KAH0541706.1"/>
    <property type="molecule type" value="Genomic_DNA"/>
</dbReference>
<evidence type="ECO:0000313" key="2">
    <source>
        <dbReference type="EMBL" id="KAH0541706.1"/>
    </source>
</evidence>
<accession>A0A9P8L3A3</accession>
<name>A0A9P8L3A3_9PEZI</name>
<gene>
    <name evidence="2" type="ORF">GP486_008697</name>
</gene>
<proteinExistence type="predicted"/>
<organism evidence="2 3">
    <name type="scientific">Trichoglossum hirsutum</name>
    <dbReference type="NCBI Taxonomy" id="265104"/>
    <lineage>
        <taxon>Eukaryota</taxon>
        <taxon>Fungi</taxon>
        <taxon>Dikarya</taxon>
        <taxon>Ascomycota</taxon>
        <taxon>Pezizomycotina</taxon>
        <taxon>Geoglossomycetes</taxon>
        <taxon>Geoglossales</taxon>
        <taxon>Geoglossaceae</taxon>
        <taxon>Trichoglossum</taxon>
    </lineage>
</organism>
<keyword evidence="3" id="KW-1185">Reference proteome</keyword>
<feature type="compositionally biased region" description="Low complexity" evidence="1">
    <location>
        <begin position="61"/>
        <end position="71"/>
    </location>
</feature>
<feature type="region of interest" description="Disordered" evidence="1">
    <location>
        <begin position="119"/>
        <end position="143"/>
    </location>
</feature>
<feature type="non-terminal residue" evidence="2">
    <location>
        <position position="143"/>
    </location>
</feature>
<comment type="caution">
    <text evidence="2">The sequence shown here is derived from an EMBL/GenBank/DDBJ whole genome shotgun (WGS) entry which is preliminary data.</text>
</comment>
<evidence type="ECO:0000256" key="1">
    <source>
        <dbReference type="SAM" id="MobiDB-lite"/>
    </source>
</evidence>
<sequence>MSGRSAYVRKKKGDTHEKDAALQFQLQQAAARQHFLEQNEESLLARSDSSRQHVVNYPTRSGASFSSASSDGGRHALPPLQAVNASVSAIEKSSLRTYMDNKSDQIRSKLAAKFSPKPEVIGTHTLRPEPITRSAVSRGRADP</sequence>
<feature type="region of interest" description="Disordered" evidence="1">
    <location>
        <begin position="41"/>
        <end position="78"/>
    </location>
</feature>
<dbReference type="Proteomes" id="UP000750711">
    <property type="component" value="Unassembled WGS sequence"/>
</dbReference>
<protein>
    <submittedName>
        <fullName evidence="2">Uncharacterized protein</fullName>
    </submittedName>
</protein>